<dbReference type="GeneID" id="89228857"/>
<organism evidence="2 3">
    <name type="scientific">Methanolapillus ohkumae</name>
    <dbReference type="NCBI Taxonomy" id="3028298"/>
    <lineage>
        <taxon>Archaea</taxon>
        <taxon>Methanobacteriati</taxon>
        <taxon>Methanobacteriota</taxon>
        <taxon>Stenosarchaea group</taxon>
        <taxon>Methanomicrobia</taxon>
        <taxon>Methanosarcinales</taxon>
        <taxon>Methanosarcinaceae</taxon>
        <taxon>Methanolapillus</taxon>
    </lineage>
</organism>
<reference evidence="2 3" key="1">
    <citation type="submission" date="2023-07" db="EMBL/GenBank/DDBJ databases">
        <title>Closed genome sequence of Methanosarcinaceae archaeon Am2.</title>
        <authorList>
            <person name="Poehlein A."/>
            <person name="Protasov E."/>
            <person name="Platt K."/>
            <person name="Reeh H."/>
            <person name="Daniel R."/>
            <person name="Brune A."/>
        </authorList>
    </citation>
    <scope>NUCLEOTIDE SEQUENCE [LARGE SCALE GENOMIC DNA]</scope>
    <source>
        <strain evidence="2 3">Am2</strain>
    </source>
</reference>
<dbReference type="Proteomes" id="UP001304970">
    <property type="component" value="Chromosome"/>
</dbReference>
<feature type="transmembrane region" description="Helical" evidence="1">
    <location>
        <begin position="5"/>
        <end position="23"/>
    </location>
</feature>
<keyword evidence="3" id="KW-1185">Reference proteome</keyword>
<keyword evidence="1" id="KW-0472">Membrane</keyword>
<protein>
    <submittedName>
        <fullName evidence="2">Uncharacterized protein</fullName>
    </submittedName>
</protein>
<feature type="transmembrane region" description="Helical" evidence="1">
    <location>
        <begin position="29"/>
        <end position="46"/>
    </location>
</feature>
<evidence type="ECO:0000313" key="3">
    <source>
        <dbReference type="Proteomes" id="UP001304970"/>
    </source>
</evidence>
<dbReference type="EMBL" id="CP131061">
    <property type="protein sequence ID" value="WNY27630.1"/>
    <property type="molecule type" value="Genomic_DNA"/>
</dbReference>
<name>A0AA96V8L4_9EURY</name>
<feature type="transmembrane region" description="Helical" evidence="1">
    <location>
        <begin position="83"/>
        <end position="101"/>
    </location>
</feature>
<sequence length="105" mass="12299">MKKEILARFIGLILIIGGLIYSYLIDQKFNMDIIMFAPFMIFFSLSPAKTQKGLDIFFILLAVSIYVFHFIDPDQNYPYHKDFIFFSGLFTILFGTYKFILGKDK</sequence>
<accession>A0AA96V8L4</accession>
<dbReference type="RefSeq" id="WP_338097589.1">
    <property type="nucleotide sequence ID" value="NZ_CP131061.1"/>
</dbReference>
<proteinExistence type="predicted"/>
<evidence type="ECO:0000256" key="1">
    <source>
        <dbReference type="SAM" id="Phobius"/>
    </source>
</evidence>
<keyword evidence="1" id="KW-0812">Transmembrane</keyword>
<keyword evidence="1" id="KW-1133">Transmembrane helix</keyword>
<dbReference type="AlphaFoldDB" id="A0AA96V8L4"/>
<evidence type="ECO:0000313" key="2">
    <source>
        <dbReference type="EMBL" id="WNY27630.1"/>
    </source>
</evidence>
<feature type="transmembrane region" description="Helical" evidence="1">
    <location>
        <begin position="53"/>
        <end position="71"/>
    </location>
</feature>
<gene>
    <name evidence="2" type="ORF">MsAm2_14330</name>
</gene>